<dbReference type="Proteomes" id="UP000192911">
    <property type="component" value="Unassembled WGS sequence"/>
</dbReference>
<keyword evidence="1" id="KW-0472">Membrane</keyword>
<evidence type="ECO:0000256" key="1">
    <source>
        <dbReference type="SAM" id="Phobius"/>
    </source>
</evidence>
<dbReference type="InterPro" id="IPR049732">
    <property type="entry name" value="Smlt3025-like"/>
</dbReference>
<dbReference type="AlphaFoldDB" id="A0A1X7CCR0"/>
<feature type="transmembrane region" description="Helical" evidence="1">
    <location>
        <begin position="43"/>
        <end position="64"/>
    </location>
</feature>
<dbReference type="CDD" id="cd20897">
    <property type="entry name" value="Smlt3025-like"/>
    <property type="match status" value="1"/>
</dbReference>
<keyword evidence="1" id="KW-0812">Transmembrane</keyword>
<keyword evidence="1" id="KW-1133">Transmembrane helix</keyword>
<evidence type="ECO:0000313" key="3">
    <source>
        <dbReference type="Proteomes" id="UP000192911"/>
    </source>
</evidence>
<accession>A0A1X7CCR0</accession>
<evidence type="ECO:0000313" key="2">
    <source>
        <dbReference type="EMBL" id="SME94199.1"/>
    </source>
</evidence>
<proteinExistence type="predicted"/>
<name>A0A1X7CCR0_TRICW</name>
<protein>
    <submittedName>
        <fullName evidence="2">Uncharacterized protein</fullName>
    </submittedName>
</protein>
<dbReference type="EMBL" id="FXAH01000001">
    <property type="protein sequence ID" value="SME94199.1"/>
    <property type="molecule type" value="Genomic_DNA"/>
</dbReference>
<organism evidence="2 3">
    <name type="scientific">Trinickia caryophylli</name>
    <name type="common">Paraburkholderia caryophylli</name>
    <dbReference type="NCBI Taxonomy" id="28094"/>
    <lineage>
        <taxon>Bacteria</taxon>
        <taxon>Pseudomonadati</taxon>
        <taxon>Pseudomonadota</taxon>
        <taxon>Betaproteobacteria</taxon>
        <taxon>Burkholderiales</taxon>
        <taxon>Burkholderiaceae</taxon>
        <taxon>Trinickia</taxon>
    </lineage>
</organism>
<sequence length="305" mass="34836">MHGNAAGYRMVQSDDCVESNPCGAVFYMVNLDIGKNGLCLNSIWRVAFFAIVVVVLVMVSALYVDECRAQQETSGASAAYAKEAAYESRDARRYAVGTVNGVRLRIPKYYLQYGVVYVGDRRDGSGSASRVVTQNSQIDNFGILLRLSNLEPVLTEQDRNDFRAATSKTFFEKTWMMVSFDNHYPPPTGGSDRPEMVEHWGPFILNKERPYGLMQWESRQSVDDGMRGFYGHVEYFYNKSTITTIKCSTLRKKVPPFDTFDHCEHHFIVPELNLMAEAFYTKKDLYRWREIEARVNDIAHSFIGK</sequence>
<reference evidence="3" key="1">
    <citation type="submission" date="2017-04" db="EMBL/GenBank/DDBJ databases">
        <authorList>
            <person name="Varghese N."/>
            <person name="Submissions S."/>
        </authorList>
    </citation>
    <scope>NUCLEOTIDE SEQUENCE [LARGE SCALE GENOMIC DNA]</scope>
    <source>
        <strain evidence="3">Ballard 720</strain>
    </source>
</reference>
<keyword evidence="3" id="KW-1185">Reference proteome</keyword>
<gene>
    <name evidence="2" type="ORF">SAMN06295900_101183</name>
</gene>
<dbReference type="STRING" id="28094.SAMN06295900_101183"/>